<evidence type="ECO:0000313" key="2">
    <source>
        <dbReference type="Proteomes" id="UP000886689"/>
    </source>
</evidence>
<dbReference type="Pfam" id="PF08895">
    <property type="entry name" value="DUF1840"/>
    <property type="match status" value="1"/>
</dbReference>
<dbReference type="EMBL" id="JADJUC010000028">
    <property type="protein sequence ID" value="MBK8525264.1"/>
    <property type="molecule type" value="Genomic_DNA"/>
</dbReference>
<dbReference type="Proteomes" id="UP000886689">
    <property type="component" value="Unassembled WGS sequence"/>
</dbReference>
<organism evidence="1 2">
    <name type="scientific">Candidatus Proximibacter danicus</name>
    <dbReference type="NCBI Taxonomy" id="2954365"/>
    <lineage>
        <taxon>Bacteria</taxon>
        <taxon>Pseudomonadati</taxon>
        <taxon>Pseudomonadota</taxon>
        <taxon>Betaproteobacteria</taxon>
        <taxon>Candidatus Proximibacter</taxon>
    </lineage>
</organism>
<name>A0A9D7K4E6_9PROT</name>
<proteinExistence type="predicted"/>
<dbReference type="InterPro" id="IPR014991">
    <property type="entry name" value="DUF1840"/>
</dbReference>
<protein>
    <submittedName>
        <fullName evidence="1">DUF1840 domain-containing protein</fullName>
    </submittedName>
</protein>
<sequence length="109" mass="11931">MLVKFTSNVAGELMMFADVAKRLLTVAGKECSARGVITFEQIPDIVARLQQVVSAEKSAKPENSAADDVEDSNVVSLGRRAQPFIEFLELTARDKEGFILWEAPQAFGN</sequence>
<reference evidence="1" key="1">
    <citation type="submission" date="2020-10" db="EMBL/GenBank/DDBJ databases">
        <title>Connecting structure to function with the recovery of over 1000 high-quality activated sludge metagenome-assembled genomes encoding full-length rRNA genes using long-read sequencing.</title>
        <authorList>
            <person name="Singleton C.M."/>
            <person name="Petriglieri F."/>
            <person name="Kristensen J.M."/>
            <person name="Kirkegaard R.H."/>
            <person name="Michaelsen T.Y."/>
            <person name="Andersen M.H."/>
            <person name="Karst S.M."/>
            <person name="Dueholm M.S."/>
            <person name="Nielsen P.H."/>
            <person name="Albertsen M."/>
        </authorList>
    </citation>
    <scope>NUCLEOTIDE SEQUENCE</scope>
    <source>
        <strain evidence="1">Hirt_18-Q3-R61-65_BATAC.395</strain>
    </source>
</reference>
<accession>A0A9D7K4E6</accession>
<evidence type="ECO:0000313" key="1">
    <source>
        <dbReference type="EMBL" id="MBK8525264.1"/>
    </source>
</evidence>
<comment type="caution">
    <text evidence="1">The sequence shown here is derived from an EMBL/GenBank/DDBJ whole genome shotgun (WGS) entry which is preliminary data.</text>
</comment>
<gene>
    <name evidence="1" type="ORF">IPL58_15245</name>
</gene>
<dbReference type="AlphaFoldDB" id="A0A9D7K4E6"/>